<dbReference type="Proteomes" id="UP000509418">
    <property type="component" value="Chromosome"/>
</dbReference>
<feature type="compositionally biased region" description="Gly residues" evidence="1">
    <location>
        <begin position="63"/>
        <end position="72"/>
    </location>
</feature>
<sequence length="124" mass="12943">MQVAVAELGAAALVQQTGPSIFGCHEALNTFCGVAWDLSALPPGRLQAVVCLRGSPAPKRPGTGVGHPGGVRRGNAAGCRGRGERGVRSLVIGDLIRSFSSKMTKQPLRTLKDLDVAAILLREM</sequence>
<feature type="region of interest" description="Disordered" evidence="1">
    <location>
        <begin position="60"/>
        <end position="82"/>
    </location>
</feature>
<evidence type="ECO:0000313" key="2">
    <source>
        <dbReference type="EMBL" id="QKZ17622.1"/>
    </source>
</evidence>
<evidence type="ECO:0000313" key="3">
    <source>
        <dbReference type="Proteomes" id="UP000509418"/>
    </source>
</evidence>
<reference evidence="2 3" key="1">
    <citation type="submission" date="2020-06" db="EMBL/GenBank/DDBJ databases">
        <title>Genome mining for natural products.</title>
        <authorList>
            <person name="Zhang B."/>
            <person name="Shi J."/>
            <person name="Ge H."/>
        </authorList>
    </citation>
    <scope>NUCLEOTIDE SEQUENCE [LARGE SCALE GENOMIC DNA]</scope>
    <source>
        <strain evidence="2 3">NA02069</strain>
    </source>
</reference>
<organism evidence="2 3">
    <name type="scientific">Streptomyces chartreusis</name>
    <dbReference type="NCBI Taxonomy" id="1969"/>
    <lineage>
        <taxon>Bacteria</taxon>
        <taxon>Bacillati</taxon>
        <taxon>Actinomycetota</taxon>
        <taxon>Actinomycetes</taxon>
        <taxon>Kitasatosporales</taxon>
        <taxon>Streptomycetaceae</taxon>
        <taxon>Streptomyces</taxon>
    </lineage>
</organism>
<evidence type="ECO:0000256" key="1">
    <source>
        <dbReference type="SAM" id="MobiDB-lite"/>
    </source>
</evidence>
<gene>
    <name evidence="2" type="ORF">HUT05_09865</name>
</gene>
<dbReference type="AlphaFoldDB" id="A0A7H8T3L4"/>
<accession>A0A7H8T3L4</accession>
<dbReference type="EMBL" id="CP056041">
    <property type="protein sequence ID" value="QKZ17622.1"/>
    <property type="molecule type" value="Genomic_DNA"/>
</dbReference>
<keyword evidence="3" id="KW-1185">Reference proteome</keyword>
<proteinExistence type="predicted"/>
<name>A0A7H8T3L4_STRCX</name>
<protein>
    <submittedName>
        <fullName evidence="2">Uncharacterized protein</fullName>
    </submittedName>
</protein>
<dbReference type="RefSeq" id="WP_176574866.1">
    <property type="nucleotide sequence ID" value="NZ_CBDRGH010000014.1"/>
</dbReference>